<keyword evidence="2" id="KW-0732">Signal</keyword>
<sequence>MKKTTLLLLLLGNIVFAQQTEILSNEITLGKNSQRFFIKENKDYRLSEYKQVFSNPEAISYIKRARTNKTFGDILGYIGGFGIGYGVASAVSVKSSDPNYKSKRKDGWVIAGAGLGVIGASIPLYLSFGKNIKKGIETENGQNTTSLSTTQLNLIVNDNGAGFSLTF</sequence>
<dbReference type="EMBL" id="RQTJ01000011">
    <property type="protein sequence ID" value="RRA95113.1"/>
    <property type="molecule type" value="Genomic_DNA"/>
</dbReference>
<feature type="chain" id="PRO_5018133804" evidence="2">
    <location>
        <begin position="18"/>
        <end position="167"/>
    </location>
</feature>
<dbReference type="Proteomes" id="UP000268372">
    <property type="component" value="Unassembled WGS sequence"/>
</dbReference>
<gene>
    <name evidence="3" type="ORF">EG242_06830</name>
</gene>
<evidence type="ECO:0000313" key="3">
    <source>
        <dbReference type="EMBL" id="RRA95113.1"/>
    </source>
</evidence>
<dbReference type="AlphaFoldDB" id="A0A3P1B3E2"/>
<keyword evidence="1" id="KW-0472">Membrane</keyword>
<comment type="caution">
    <text evidence="3">The sequence shown here is derived from an EMBL/GenBank/DDBJ whole genome shotgun (WGS) entry which is preliminary data.</text>
</comment>
<proteinExistence type="predicted"/>
<accession>A0A3P1B3E2</accession>
<protein>
    <submittedName>
        <fullName evidence="3">Uncharacterized protein</fullName>
    </submittedName>
</protein>
<feature type="transmembrane region" description="Helical" evidence="1">
    <location>
        <begin position="107"/>
        <end position="126"/>
    </location>
</feature>
<keyword evidence="1" id="KW-0812">Transmembrane</keyword>
<keyword evidence="4" id="KW-1185">Reference proteome</keyword>
<keyword evidence="1" id="KW-1133">Transmembrane helix</keyword>
<evidence type="ECO:0000256" key="1">
    <source>
        <dbReference type="SAM" id="Phobius"/>
    </source>
</evidence>
<feature type="signal peptide" evidence="2">
    <location>
        <begin position="1"/>
        <end position="17"/>
    </location>
</feature>
<dbReference type="RefSeq" id="WP_124899157.1">
    <property type="nucleotide sequence ID" value="NZ_RQTJ01000011.1"/>
</dbReference>
<feature type="transmembrane region" description="Helical" evidence="1">
    <location>
        <begin position="74"/>
        <end position="95"/>
    </location>
</feature>
<evidence type="ECO:0000313" key="4">
    <source>
        <dbReference type="Proteomes" id="UP000268372"/>
    </source>
</evidence>
<name>A0A3P1B3E2_9FLAO</name>
<reference evidence="3 4" key="1">
    <citation type="submission" date="2018-11" db="EMBL/GenBank/DDBJ databases">
        <title>Flavobacterium sp. nov., YIM 102796 draft genome.</title>
        <authorList>
            <person name="Li G."/>
            <person name="Jiang Y."/>
        </authorList>
    </citation>
    <scope>NUCLEOTIDE SEQUENCE [LARGE SCALE GENOMIC DNA]</scope>
    <source>
        <strain evidence="3 4">YIM 102796</strain>
    </source>
</reference>
<dbReference type="OrthoDB" id="1274641at2"/>
<organism evidence="3 4">
    <name type="scientific">Paenimyroides viscosum</name>
    <dbReference type="NCBI Taxonomy" id="2488729"/>
    <lineage>
        <taxon>Bacteria</taxon>
        <taxon>Pseudomonadati</taxon>
        <taxon>Bacteroidota</taxon>
        <taxon>Flavobacteriia</taxon>
        <taxon>Flavobacteriales</taxon>
        <taxon>Flavobacteriaceae</taxon>
        <taxon>Paenimyroides</taxon>
    </lineage>
</organism>
<evidence type="ECO:0000256" key="2">
    <source>
        <dbReference type="SAM" id="SignalP"/>
    </source>
</evidence>